<feature type="transmembrane region" description="Helical" evidence="1">
    <location>
        <begin position="222"/>
        <end position="243"/>
    </location>
</feature>
<gene>
    <name evidence="2" type="ORF">GM658_27100</name>
</gene>
<organism evidence="2 3">
    <name type="scientific">Massilia eburnea</name>
    <dbReference type="NCBI Taxonomy" id="1776165"/>
    <lineage>
        <taxon>Bacteria</taxon>
        <taxon>Pseudomonadati</taxon>
        <taxon>Pseudomonadota</taxon>
        <taxon>Betaproteobacteria</taxon>
        <taxon>Burkholderiales</taxon>
        <taxon>Oxalobacteraceae</taxon>
        <taxon>Telluria group</taxon>
        <taxon>Massilia</taxon>
    </lineage>
</organism>
<keyword evidence="1" id="KW-1133">Transmembrane helix</keyword>
<keyword evidence="1" id="KW-0812">Transmembrane</keyword>
<dbReference type="PANTHER" id="PTHR38443:SF2">
    <property type="entry name" value="NON-HEMOLYTIC ENTEROTOXIN LYTIC COMPONENT L1"/>
    <property type="match status" value="1"/>
</dbReference>
<reference evidence="2 3" key="1">
    <citation type="submission" date="2019-11" db="EMBL/GenBank/DDBJ databases">
        <title>Type strains purchased from KCTC, JCM and DSMZ.</title>
        <authorList>
            <person name="Lu H."/>
        </authorList>
    </citation>
    <scope>NUCLEOTIDE SEQUENCE [LARGE SCALE GENOMIC DNA]</scope>
    <source>
        <strain evidence="2 3">JCM 31587</strain>
    </source>
</reference>
<dbReference type="SUPFAM" id="SSF58100">
    <property type="entry name" value="Bacterial hemolysins"/>
    <property type="match status" value="1"/>
</dbReference>
<keyword evidence="3" id="KW-1185">Reference proteome</keyword>
<dbReference type="OrthoDB" id="7016513at2"/>
<dbReference type="InterPro" id="IPR008414">
    <property type="entry name" value="HBL"/>
</dbReference>
<evidence type="ECO:0000313" key="2">
    <source>
        <dbReference type="EMBL" id="MTW14289.1"/>
    </source>
</evidence>
<evidence type="ECO:0000313" key="3">
    <source>
        <dbReference type="Proteomes" id="UP000472320"/>
    </source>
</evidence>
<protein>
    <submittedName>
        <fullName evidence="2">HBL/NHE enterotoxin family protein</fullName>
    </submittedName>
</protein>
<dbReference type="EMBL" id="WNKX01000039">
    <property type="protein sequence ID" value="MTW14289.1"/>
    <property type="molecule type" value="Genomic_DNA"/>
</dbReference>
<dbReference type="Gene3D" id="1.20.1170.10">
    <property type="match status" value="1"/>
</dbReference>
<accession>A0A6L6QPK6</accession>
<dbReference type="AlphaFoldDB" id="A0A6L6QPK6"/>
<dbReference type="Proteomes" id="UP000472320">
    <property type="component" value="Unassembled WGS sequence"/>
</dbReference>
<dbReference type="InterPro" id="IPR052785">
    <property type="entry name" value="Enterotoxin_cmpnt"/>
</dbReference>
<comment type="caution">
    <text evidence="2">The sequence shown here is derived from an EMBL/GenBank/DDBJ whole genome shotgun (WGS) entry which is preliminary data.</text>
</comment>
<keyword evidence="1" id="KW-0472">Membrane</keyword>
<proteinExistence type="predicted"/>
<feature type="transmembrane region" description="Helical" evidence="1">
    <location>
        <begin position="249"/>
        <end position="268"/>
    </location>
</feature>
<dbReference type="GO" id="GO:0016020">
    <property type="term" value="C:membrane"/>
    <property type="evidence" value="ECO:0007669"/>
    <property type="project" value="InterPro"/>
</dbReference>
<dbReference type="PANTHER" id="PTHR38443">
    <property type="match status" value="1"/>
</dbReference>
<sequence>MQAQRNRFSPFALPATNQAVSIAQRASPGKLSLVASNVAATLPIDQQLADAFNANNDVMAYVIGITETVLPTLPSPPKWYPPFQTAFSNAQIHANGWYSIATNLVSIPNSIVGYGIAFNSNMATINSLLGVLHNDPKNKPAIDALKNTLGSMLAQLRTYSQSAVDFKKTIDSFANNLKSDANTMSEAVTESRRSAEVEQNKVKEFEDLIRQMKDKVATWQTVQTAAAIGAGVGFWLGAVIAIFSLGFGIAFGCVALGAGIALVIAADVEMRQLRFQIQQKTNDMNDATKAAASLTALSSQVNSLIALSQAASKQVGLVTEAWQVLEEEITTVINDLQRAANDVSPLNLQQLQLELNLANQDWQTLVSFCSTIAAIKYNQATPPVAELKSA</sequence>
<name>A0A6L6QPK6_9BURK</name>
<dbReference type="Pfam" id="PF05791">
    <property type="entry name" value="Bacillus_HBL"/>
    <property type="match status" value="1"/>
</dbReference>
<dbReference type="RefSeq" id="WP_155457232.1">
    <property type="nucleotide sequence ID" value="NZ_WNKX01000039.1"/>
</dbReference>
<evidence type="ECO:0000256" key="1">
    <source>
        <dbReference type="SAM" id="Phobius"/>
    </source>
</evidence>